<dbReference type="Pfam" id="PF00057">
    <property type="entry name" value="Ldl_recept_a"/>
    <property type="match status" value="1"/>
</dbReference>
<dbReference type="Proteomes" id="UP000828390">
    <property type="component" value="Unassembled WGS sequence"/>
</dbReference>
<feature type="compositionally biased region" description="Polar residues" evidence="9">
    <location>
        <begin position="387"/>
        <end position="398"/>
    </location>
</feature>
<dbReference type="InterPro" id="IPR050685">
    <property type="entry name" value="LDLR"/>
</dbReference>
<feature type="region of interest" description="Disordered" evidence="9">
    <location>
        <begin position="503"/>
        <end position="535"/>
    </location>
</feature>
<accession>A0A9D4N507</accession>
<feature type="region of interest" description="Disordered" evidence="9">
    <location>
        <begin position="364"/>
        <end position="471"/>
    </location>
</feature>
<feature type="domain" description="Ig-like" evidence="11">
    <location>
        <begin position="31"/>
        <end position="105"/>
    </location>
</feature>
<dbReference type="GO" id="GO:0005886">
    <property type="term" value="C:plasma membrane"/>
    <property type="evidence" value="ECO:0007669"/>
    <property type="project" value="TreeGrafter"/>
</dbReference>
<keyword evidence="7 8" id="KW-1015">Disulfide bond</keyword>
<organism evidence="12 13">
    <name type="scientific">Dreissena polymorpha</name>
    <name type="common">Zebra mussel</name>
    <name type="synonym">Mytilus polymorpha</name>
    <dbReference type="NCBI Taxonomy" id="45954"/>
    <lineage>
        <taxon>Eukaryota</taxon>
        <taxon>Metazoa</taxon>
        <taxon>Spiralia</taxon>
        <taxon>Lophotrochozoa</taxon>
        <taxon>Mollusca</taxon>
        <taxon>Bivalvia</taxon>
        <taxon>Autobranchia</taxon>
        <taxon>Heteroconchia</taxon>
        <taxon>Euheterodonta</taxon>
        <taxon>Imparidentia</taxon>
        <taxon>Neoheterodontei</taxon>
        <taxon>Myida</taxon>
        <taxon>Dreissenoidea</taxon>
        <taxon>Dreissenidae</taxon>
        <taxon>Dreissena</taxon>
    </lineage>
</organism>
<sequence>MLNYITVGVSQSTSSYSLEIQPAELVLVQVGDSIKATCTAAGSLAPQNLLWIAVKSEQRFGTFHQLRPNNQTVELSIPRAEPHMSGTYECFLRDSKGGVSTRTLQVIVLLQGNDVLINRRKTSEIADVLNGDLLRTACRQVTFFCKNVSGPISCNKLCNGIWDCPQGEDELQCRYIGKVMGSHCEGMFSCGNGRCVYNDYVCDQVDNCGDNSDELVCGDYRKAVTTDAPHSDIDDDSMVWLKTTVYTVIGCTVSVVFLISIVVIAIFNIKMKRRAEARALRHVERRRRHIHQCDSRHPGAGSPLQSHDPIEHQPFISTPSPPHFRNIIVNVNNGVQYVPMADPSLVVPPPSYSEVMAEVVVDLHTGRSSPPPEYSTLDRNPDRPSGGNASVSISQSSNRAREYNSRRNHRDNAASVSHTHTHNDNQMSRDENYYHRPHSTRHSTHFSQPQSVSETSSLGRRAARHSARHARNVRAVGMQRRQKQLVVQDGQILLELDGVATNSPPTERLNRNTQTNSSDINTNCTSSARNEAKPGQIQVQEGQIVSASDSGECTSICVSKHFRACPVFGGSELVS</sequence>
<dbReference type="SMART" id="SM00409">
    <property type="entry name" value="IG"/>
    <property type="match status" value="1"/>
</dbReference>
<reference evidence="12" key="2">
    <citation type="submission" date="2020-11" db="EMBL/GenBank/DDBJ databases">
        <authorList>
            <person name="McCartney M.A."/>
            <person name="Auch B."/>
            <person name="Kono T."/>
            <person name="Mallez S."/>
            <person name="Becker A."/>
            <person name="Gohl D.M."/>
            <person name="Silverstein K.A.T."/>
            <person name="Koren S."/>
            <person name="Bechman K.B."/>
            <person name="Herman A."/>
            <person name="Abrahante J.E."/>
            <person name="Garbe J."/>
        </authorList>
    </citation>
    <scope>NUCLEOTIDE SEQUENCE</scope>
    <source>
        <strain evidence="12">Duluth1</strain>
        <tissue evidence="12">Whole animal</tissue>
    </source>
</reference>
<dbReference type="PROSITE" id="PS50835">
    <property type="entry name" value="IG_LIKE"/>
    <property type="match status" value="1"/>
</dbReference>
<dbReference type="Gene3D" id="2.60.40.10">
    <property type="entry name" value="Immunoglobulins"/>
    <property type="match status" value="1"/>
</dbReference>
<reference evidence="12" key="1">
    <citation type="journal article" date="2019" name="bioRxiv">
        <title>The Genome of the Zebra Mussel, Dreissena polymorpha: A Resource for Invasive Species Research.</title>
        <authorList>
            <person name="McCartney M.A."/>
            <person name="Auch B."/>
            <person name="Kono T."/>
            <person name="Mallez S."/>
            <person name="Zhang Y."/>
            <person name="Obille A."/>
            <person name="Becker A."/>
            <person name="Abrahante J.E."/>
            <person name="Garbe J."/>
            <person name="Badalamenti J.P."/>
            <person name="Herman A."/>
            <person name="Mangelson H."/>
            <person name="Liachko I."/>
            <person name="Sullivan S."/>
            <person name="Sone E.D."/>
            <person name="Koren S."/>
            <person name="Silverstein K.A.T."/>
            <person name="Beckman K.B."/>
            <person name="Gohl D.M."/>
        </authorList>
    </citation>
    <scope>NUCLEOTIDE SEQUENCE</scope>
    <source>
        <strain evidence="12">Duluth1</strain>
        <tissue evidence="12">Whole animal</tissue>
    </source>
</reference>
<dbReference type="GO" id="GO:0012505">
    <property type="term" value="C:endomembrane system"/>
    <property type="evidence" value="ECO:0007669"/>
    <property type="project" value="UniProtKB-SubCell"/>
</dbReference>
<feature type="transmembrane region" description="Helical" evidence="10">
    <location>
        <begin position="245"/>
        <end position="269"/>
    </location>
</feature>
<dbReference type="SUPFAM" id="SSF48726">
    <property type="entry name" value="Immunoglobulin"/>
    <property type="match status" value="1"/>
</dbReference>
<feature type="compositionally biased region" description="Basic residues" evidence="9">
    <location>
        <begin position="435"/>
        <end position="444"/>
    </location>
</feature>
<evidence type="ECO:0000256" key="8">
    <source>
        <dbReference type="PROSITE-ProRule" id="PRU00124"/>
    </source>
</evidence>
<dbReference type="PANTHER" id="PTHR24270">
    <property type="entry name" value="LOW-DENSITY LIPOPROTEIN RECEPTOR-RELATED"/>
    <property type="match status" value="1"/>
</dbReference>
<keyword evidence="6 10" id="KW-0472">Membrane</keyword>
<evidence type="ECO:0000259" key="11">
    <source>
        <dbReference type="PROSITE" id="PS50835"/>
    </source>
</evidence>
<dbReference type="EMBL" id="JAIWYP010000001">
    <property type="protein sequence ID" value="KAH3887951.1"/>
    <property type="molecule type" value="Genomic_DNA"/>
</dbReference>
<dbReference type="PRINTS" id="PR00261">
    <property type="entry name" value="LDLRECEPTOR"/>
</dbReference>
<keyword evidence="3 10" id="KW-0812">Transmembrane</keyword>
<comment type="caution">
    <text evidence="8">Lacks conserved residue(s) required for the propagation of feature annotation.</text>
</comment>
<evidence type="ECO:0000256" key="4">
    <source>
        <dbReference type="ARBA" id="ARBA00022737"/>
    </source>
</evidence>
<feature type="compositionally biased region" description="Polar residues" evidence="9">
    <location>
        <begin position="445"/>
        <end position="458"/>
    </location>
</feature>
<gene>
    <name evidence="12" type="ORF">DPMN_011973</name>
</gene>
<comment type="caution">
    <text evidence="12">The sequence shown here is derived from an EMBL/GenBank/DDBJ whole genome shotgun (WGS) entry which is preliminary data.</text>
</comment>
<protein>
    <recommendedName>
        <fullName evidence="11">Ig-like domain-containing protein</fullName>
    </recommendedName>
</protein>
<keyword evidence="4" id="KW-0677">Repeat</keyword>
<proteinExistence type="predicted"/>
<dbReference type="AlphaFoldDB" id="A0A9D4N507"/>
<dbReference type="InterPro" id="IPR036055">
    <property type="entry name" value="LDL_receptor-like_sf"/>
</dbReference>
<evidence type="ECO:0000256" key="2">
    <source>
        <dbReference type="ARBA" id="ARBA00004308"/>
    </source>
</evidence>
<evidence type="ECO:0000256" key="3">
    <source>
        <dbReference type="ARBA" id="ARBA00022692"/>
    </source>
</evidence>
<evidence type="ECO:0000256" key="1">
    <source>
        <dbReference type="ARBA" id="ARBA00004167"/>
    </source>
</evidence>
<evidence type="ECO:0000313" key="13">
    <source>
        <dbReference type="Proteomes" id="UP000828390"/>
    </source>
</evidence>
<feature type="compositionally biased region" description="Polar residues" evidence="9">
    <location>
        <begin position="503"/>
        <end position="529"/>
    </location>
</feature>
<evidence type="ECO:0000313" key="12">
    <source>
        <dbReference type="EMBL" id="KAH3887951.1"/>
    </source>
</evidence>
<dbReference type="InterPro" id="IPR007110">
    <property type="entry name" value="Ig-like_dom"/>
</dbReference>
<keyword evidence="5 10" id="KW-1133">Transmembrane helix</keyword>
<evidence type="ECO:0000256" key="6">
    <source>
        <dbReference type="ARBA" id="ARBA00023136"/>
    </source>
</evidence>
<dbReference type="InterPro" id="IPR023415">
    <property type="entry name" value="LDLR_class-A_CS"/>
</dbReference>
<dbReference type="PROSITE" id="PS01209">
    <property type="entry name" value="LDLRA_1"/>
    <property type="match status" value="1"/>
</dbReference>
<feature type="disulfide bond" evidence="8">
    <location>
        <begin position="158"/>
        <end position="173"/>
    </location>
</feature>
<evidence type="ECO:0000256" key="10">
    <source>
        <dbReference type="SAM" id="Phobius"/>
    </source>
</evidence>
<dbReference type="GO" id="GO:0016192">
    <property type="term" value="P:vesicle-mediated transport"/>
    <property type="evidence" value="ECO:0007669"/>
    <property type="project" value="UniProtKB-ARBA"/>
</dbReference>
<name>A0A9D4N507_DREPO</name>
<dbReference type="PROSITE" id="PS50068">
    <property type="entry name" value="LDLRA_2"/>
    <property type="match status" value="2"/>
</dbReference>
<evidence type="ECO:0000256" key="7">
    <source>
        <dbReference type="ARBA" id="ARBA00023157"/>
    </source>
</evidence>
<feature type="compositionally biased region" description="Basic residues" evidence="9">
    <location>
        <begin position="461"/>
        <end position="471"/>
    </location>
</feature>
<evidence type="ECO:0000256" key="9">
    <source>
        <dbReference type="SAM" id="MobiDB-lite"/>
    </source>
</evidence>
<feature type="disulfide bond" evidence="8">
    <location>
        <begin position="190"/>
        <end position="208"/>
    </location>
</feature>
<evidence type="ECO:0000256" key="5">
    <source>
        <dbReference type="ARBA" id="ARBA00022989"/>
    </source>
</evidence>
<comment type="subcellular location">
    <subcellularLocation>
        <location evidence="2">Endomembrane system</location>
    </subcellularLocation>
    <subcellularLocation>
        <location evidence="1">Membrane</location>
        <topology evidence="1">Single-pass membrane protein</topology>
    </subcellularLocation>
</comment>
<feature type="disulfide bond" evidence="8">
    <location>
        <begin position="202"/>
        <end position="217"/>
    </location>
</feature>
<dbReference type="InterPro" id="IPR002172">
    <property type="entry name" value="LDrepeatLR_classA_rpt"/>
</dbReference>
<keyword evidence="13" id="KW-1185">Reference proteome</keyword>
<dbReference type="InterPro" id="IPR003599">
    <property type="entry name" value="Ig_sub"/>
</dbReference>
<dbReference type="InterPro" id="IPR036179">
    <property type="entry name" value="Ig-like_dom_sf"/>
</dbReference>
<dbReference type="SUPFAM" id="SSF57424">
    <property type="entry name" value="LDL receptor-like module"/>
    <property type="match status" value="2"/>
</dbReference>
<dbReference type="InterPro" id="IPR013783">
    <property type="entry name" value="Ig-like_fold"/>
</dbReference>
<dbReference type="SMART" id="SM00192">
    <property type="entry name" value="LDLa"/>
    <property type="match status" value="2"/>
</dbReference>
<feature type="compositionally biased region" description="Basic and acidic residues" evidence="9">
    <location>
        <begin position="421"/>
        <end position="434"/>
    </location>
</feature>
<dbReference type="CDD" id="cd00112">
    <property type="entry name" value="LDLa"/>
    <property type="match status" value="2"/>
</dbReference>
<dbReference type="CDD" id="cd00096">
    <property type="entry name" value="Ig"/>
    <property type="match status" value="1"/>
</dbReference>
<dbReference type="Gene3D" id="4.10.400.10">
    <property type="entry name" value="Low-density Lipoprotein Receptor"/>
    <property type="match status" value="2"/>
</dbReference>